<keyword evidence="1" id="KW-0812">Transmembrane</keyword>
<sequence>MHSFGQRPMIKDNYTVYHTKLHTITALLFLFTFLYRLFDMFWLLCCYFQGMDGV</sequence>
<evidence type="ECO:0000256" key="1">
    <source>
        <dbReference type="SAM" id="Phobius"/>
    </source>
</evidence>
<accession>A0A326UBS0</accession>
<comment type="caution">
    <text evidence="2">The sequence shown here is derived from an EMBL/GenBank/DDBJ whole genome shotgun (WGS) entry which is preliminary data.</text>
</comment>
<evidence type="ECO:0000313" key="2">
    <source>
        <dbReference type="EMBL" id="PZW25461.1"/>
    </source>
</evidence>
<dbReference type="AlphaFoldDB" id="A0A326UBS0"/>
<organism evidence="2 3">
    <name type="scientific">Thermosporothrix hazakensis</name>
    <dbReference type="NCBI Taxonomy" id="644383"/>
    <lineage>
        <taxon>Bacteria</taxon>
        <taxon>Bacillati</taxon>
        <taxon>Chloroflexota</taxon>
        <taxon>Ktedonobacteria</taxon>
        <taxon>Ktedonobacterales</taxon>
        <taxon>Thermosporotrichaceae</taxon>
        <taxon>Thermosporothrix</taxon>
    </lineage>
</organism>
<keyword evidence="3" id="KW-1185">Reference proteome</keyword>
<dbReference type="EMBL" id="QKUF01000018">
    <property type="protein sequence ID" value="PZW25461.1"/>
    <property type="molecule type" value="Genomic_DNA"/>
</dbReference>
<feature type="transmembrane region" description="Helical" evidence="1">
    <location>
        <begin position="21"/>
        <end position="38"/>
    </location>
</feature>
<gene>
    <name evidence="2" type="ORF">EI42_04305</name>
</gene>
<dbReference type="Proteomes" id="UP000248806">
    <property type="component" value="Unassembled WGS sequence"/>
</dbReference>
<keyword evidence="1" id="KW-1133">Transmembrane helix</keyword>
<name>A0A326UBS0_THEHA</name>
<evidence type="ECO:0000313" key="3">
    <source>
        <dbReference type="Proteomes" id="UP000248806"/>
    </source>
</evidence>
<protein>
    <submittedName>
        <fullName evidence="2">Uncharacterized protein</fullName>
    </submittedName>
</protein>
<proteinExistence type="predicted"/>
<keyword evidence="1" id="KW-0472">Membrane</keyword>
<reference evidence="2 3" key="1">
    <citation type="submission" date="2018-06" db="EMBL/GenBank/DDBJ databases">
        <title>Genomic Encyclopedia of Archaeal and Bacterial Type Strains, Phase II (KMG-II): from individual species to whole genera.</title>
        <authorList>
            <person name="Goeker M."/>
        </authorList>
    </citation>
    <scope>NUCLEOTIDE SEQUENCE [LARGE SCALE GENOMIC DNA]</scope>
    <source>
        <strain evidence="2 3">ATCC BAA-1881</strain>
    </source>
</reference>